<feature type="transmembrane region" description="Helical" evidence="7">
    <location>
        <begin position="154"/>
        <end position="184"/>
    </location>
</feature>
<dbReference type="InterPro" id="IPR051791">
    <property type="entry name" value="Pra-immunoreactive"/>
</dbReference>
<feature type="transmembrane region" description="Helical" evidence="7">
    <location>
        <begin position="95"/>
        <end position="115"/>
    </location>
</feature>
<evidence type="ECO:0000256" key="4">
    <source>
        <dbReference type="ARBA" id="ARBA00022989"/>
    </source>
</evidence>
<evidence type="ECO:0000313" key="10">
    <source>
        <dbReference type="Proteomes" id="UP000006659"/>
    </source>
</evidence>
<feature type="compositionally biased region" description="Basic and acidic residues" evidence="6">
    <location>
        <begin position="13"/>
        <end position="23"/>
    </location>
</feature>
<dbReference type="KEGG" id="cva:CVAR_2079"/>
<dbReference type="STRING" id="858619.CVAR_2079"/>
<evidence type="ECO:0000313" key="9">
    <source>
        <dbReference type="EMBL" id="AEK37431.1"/>
    </source>
</evidence>
<evidence type="ECO:0000256" key="3">
    <source>
        <dbReference type="ARBA" id="ARBA00022692"/>
    </source>
</evidence>
<evidence type="ECO:0000256" key="7">
    <source>
        <dbReference type="SAM" id="Phobius"/>
    </source>
</evidence>
<evidence type="ECO:0000256" key="1">
    <source>
        <dbReference type="ARBA" id="ARBA00004651"/>
    </source>
</evidence>
<keyword evidence="4 7" id="KW-1133">Transmembrane helix</keyword>
<dbReference type="PANTHER" id="PTHR36115:SF4">
    <property type="entry name" value="MEMBRANE PROTEIN"/>
    <property type="match status" value="1"/>
</dbReference>
<dbReference type="EMBL" id="CP002917">
    <property type="protein sequence ID" value="AEK37431.1"/>
    <property type="molecule type" value="Genomic_DNA"/>
</dbReference>
<evidence type="ECO:0000256" key="6">
    <source>
        <dbReference type="SAM" id="MobiDB-lite"/>
    </source>
</evidence>
<dbReference type="HOGENOM" id="CLU_087867_0_0_11"/>
<keyword evidence="3 7" id="KW-0812">Transmembrane</keyword>
<organism evidence="9 10">
    <name type="scientific">Corynebacterium variabile (strain DSM 44702 / CIP 107183 / JCM 12073 / NCIMB 30131)</name>
    <name type="common">Corynebacterium mooreparkense</name>
    <dbReference type="NCBI Taxonomy" id="858619"/>
    <lineage>
        <taxon>Bacteria</taxon>
        <taxon>Bacillati</taxon>
        <taxon>Actinomycetota</taxon>
        <taxon>Actinomycetes</taxon>
        <taxon>Mycobacteriales</taxon>
        <taxon>Corynebacteriaceae</taxon>
        <taxon>Corynebacterium</taxon>
    </lineage>
</organism>
<dbReference type="PANTHER" id="PTHR36115">
    <property type="entry name" value="PROLINE-RICH ANTIGEN HOMOLOG-RELATED"/>
    <property type="match status" value="1"/>
</dbReference>
<dbReference type="AlphaFoldDB" id="G0HHF1"/>
<evidence type="ECO:0000256" key="2">
    <source>
        <dbReference type="ARBA" id="ARBA00022475"/>
    </source>
</evidence>
<feature type="compositionally biased region" description="Polar residues" evidence="6">
    <location>
        <begin position="1"/>
        <end position="10"/>
    </location>
</feature>
<feature type="transmembrane region" description="Helical" evidence="7">
    <location>
        <begin position="68"/>
        <end position="89"/>
    </location>
</feature>
<sequence length="206" mass="21506">MSTPSGTPENPFSDDRGREDADRSGGATGGASPLPSYNAYAASGPTDPTNAYAAPMAGSAYPGPGARLGALLIDFVVVWILTGVIAVIFVDFSSIALAAQIVGMQFISLVIWLAYRIGMEVTTGASLGKMALGLKVVDASGATLSAQDSLMRNLWYVVSTAVGMIPFLGWLLNLGVCIAVGVTISNDQFNQSFSDKWGKAYVVRSR</sequence>
<feature type="region of interest" description="Disordered" evidence="6">
    <location>
        <begin position="1"/>
        <end position="36"/>
    </location>
</feature>
<keyword evidence="5 7" id="KW-0472">Membrane</keyword>
<evidence type="ECO:0000256" key="5">
    <source>
        <dbReference type="ARBA" id="ARBA00023136"/>
    </source>
</evidence>
<gene>
    <name evidence="9" type="ordered locus">CVAR_2079</name>
</gene>
<reference evidence="9 10" key="1">
    <citation type="journal article" date="2011" name="BMC Genomics">
        <title>Complete genome sequence of Corynebacterium variabile DSM 44702 isolated from the surface of smear-ripened cheeses and insights into cheese ripening and flavor generation.</title>
        <authorList>
            <person name="Schroeder J."/>
            <person name="Maus I."/>
            <person name="Trost E."/>
            <person name="Tauch A."/>
        </authorList>
    </citation>
    <scope>NUCLEOTIDE SEQUENCE [LARGE SCALE GENOMIC DNA]</scope>
    <source>
        <strain evidence="10">DSM 44702 / JCM 12073 / NCIMB 30131</strain>
    </source>
</reference>
<dbReference type="RefSeq" id="WP_014010586.1">
    <property type="nucleotide sequence ID" value="NC_015859.1"/>
</dbReference>
<dbReference type="eggNOG" id="COG1714">
    <property type="taxonomic scope" value="Bacteria"/>
</dbReference>
<protein>
    <submittedName>
        <fullName evidence="9">Putative membrane protein</fullName>
    </submittedName>
</protein>
<feature type="domain" description="RDD" evidence="8">
    <location>
        <begin position="61"/>
        <end position="198"/>
    </location>
</feature>
<dbReference type="Pfam" id="PF06271">
    <property type="entry name" value="RDD"/>
    <property type="match status" value="1"/>
</dbReference>
<comment type="subcellular location">
    <subcellularLocation>
        <location evidence="1">Cell membrane</location>
        <topology evidence="1">Multi-pass membrane protein</topology>
    </subcellularLocation>
</comment>
<name>G0HHF1_CORVD</name>
<dbReference type="Proteomes" id="UP000006659">
    <property type="component" value="Chromosome"/>
</dbReference>
<accession>G0HHF1</accession>
<dbReference type="GO" id="GO:0005886">
    <property type="term" value="C:plasma membrane"/>
    <property type="evidence" value="ECO:0007669"/>
    <property type="project" value="UniProtKB-SubCell"/>
</dbReference>
<keyword evidence="2" id="KW-1003">Cell membrane</keyword>
<dbReference type="InterPro" id="IPR010432">
    <property type="entry name" value="RDD"/>
</dbReference>
<evidence type="ECO:0000259" key="8">
    <source>
        <dbReference type="Pfam" id="PF06271"/>
    </source>
</evidence>
<proteinExistence type="predicted"/>